<comment type="caution">
    <text evidence="2">The sequence shown here is derived from an EMBL/GenBank/DDBJ whole genome shotgun (WGS) entry which is preliminary data.</text>
</comment>
<reference evidence="2 3" key="1">
    <citation type="submission" date="2019-01" db="EMBL/GenBank/DDBJ databases">
        <title>Draft genome sequence of Dictyobacter sp. Uno17.</title>
        <authorList>
            <person name="Wang C.M."/>
            <person name="Zheng Y."/>
            <person name="Sakai Y."/>
            <person name="Abe K."/>
            <person name="Yokota A."/>
            <person name="Yabe S."/>
        </authorList>
    </citation>
    <scope>NUCLEOTIDE SEQUENCE [LARGE SCALE GENOMIC DNA]</scope>
    <source>
        <strain evidence="2 3">Uno17</strain>
    </source>
</reference>
<proteinExistence type="predicted"/>
<evidence type="ECO:0000313" key="3">
    <source>
        <dbReference type="Proteomes" id="UP000322530"/>
    </source>
</evidence>
<evidence type="ECO:0000256" key="1">
    <source>
        <dbReference type="SAM" id="MobiDB-lite"/>
    </source>
</evidence>
<feature type="compositionally biased region" description="Basic residues" evidence="1">
    <location>
        <begin position="1"/>
        <end position="10"/>
    </location>
</feature>
<feature type="region of interest" description="Disordered" evidence="1">
    <location>
        <begin position="1"/>
        <end position="22"/>
    </location>
</feature>
<dbReference type="AlphaFoldDB" id="A0A5A5T6Q6"/>
<accession>A0A5A5T6Q6</accession>
<dbReference type="Proteomes" id="UP000322530">
    <property type="component" value="Unassembled WGS sequence"/>
</dbReference>
<protein>
    <submittedName>
        <fullName evidence="2">Uncharacterized protein</fullName>
    </submittedName>
</protein>
<evidence type="ECO:0000313" key="2">
    <source>
        <dbReference type="EMBL" id="GCF06866.1"/>
    </source>
</evidence>
<sequence length="66" mass="7659">MARKLTRKMRGKNESKNQSKTVTVPWQVGDTFPGFSARNITSPLPDNYLIKLERFELNYESNVRAK</sequence>
<organism evidence="2 3">
    <name type="scientific">Dictyobacter arantiisoli</name>
    <dbReference type="NCBI Taxonomy" id="2014874"/>
    <lineage>
        <taxon>Bacteria</taxon>
        <taxon>Bacillati</taxon>
        <taxon>Chloroflexota</taxon>
        <taxon>Ktedonobacteria</taxon>
        <taxon>Ktedonobacterales</taxon>
        <taxon>Dictyobacteraceae</taxon>
        <taxon>Dictyobacter</taxon>
    </lineage>
</organism>
<name>A0A5A5T6Q6_9CHLR</name>
<keyword evidence="3" id="KW-1185">Reference proteome</keyword>
<dbReference type="EMBL" id="BIXY01000003">
    <property type="protein sequence ID" value="GCF06866.1"/>
    <property type="molecule type" value="Genomic_DNA"/>
</dbReference>
<gene>
    <name evidence="2" type="ORF">KDI_04300</name>
</gene>